<keyword evidence="6 9" id="KW-0865">Zymogen</keyword>
<dbReference type="Proteomes" id="UP001244297">
    <property type="component" value="Unassembled WGS sequence"/>
</dbReference>
<dbReference type="Gene3D" id="1.10.246.130">
    <property type="match status" value="1"/>
</dbReference>
<evidence type="ECO:0000256" key="4">
    <source>
        <dbReference type="ARBA" id="ARBA00022679"/>
    </source>
</evidence>
<evidence type="ECO:0000256" key="8">
    <source>
        <dbReference type="ARBA" id="ARBA00047417"/>
    </source>
</evidence>
<dbReference type="InterPro" id="IPR029055">
    <property type="entry name" value="Ntn_hydrolases_N"/>
</dbReference>
<dbReference type="InterPro" id="IPR055262">
    <property type="entry name" value="GGT_CS"/>
</dbReference>
<feature type="signal peptide" evidence="11">
    <location>
        <begin position="1"/>
        <end position="23"/>
    </location>
</feature>
<dbReference type="InterPro" id="IPR043138">
    <property type="entry name" value="GGT_lsub"/>
</dbReference>
<comment type="caution">
    <text evidence="12">The sequence shown here is derived from an EMBL/GenBank/DDBJ whole genome shotgun (WGS) entry which is preliminary data.</text>
</comment>
<evidence type="ECO:0000256" key="7">
    <source>
        <dbReference type="ARBA" id="ARBA00023315"/>
    </source>
</evidence>
<dbReference type="NCBIfam" id="TIGR00066">
    <property type="entry name" value="g_glut_trans"/>
    <property type="match status" value="1"/>
</dbReference>
<keyword evidence="7 9" id="KW-0012">Acyltransferase</keyword>
<evidence type="ECO:0000256" key="3">
    <source>
        <dbReference type="ARBA" id="ARBA00009381"/>
    </source>
</evidence>
<evidence type="ECO:0000256" key="10">
    <source>
        <dbReference type="SAM" id="MobiDB-lite"/>
    </source>
</evidence>
<evidence type="ECO:0000256" key="5">
    <source>
        <dbReference type="ARBA" id="ARBA00022801"/>
    </source>
</evidence>
<dbReference type="PANTHER" id="PTHR43199:SF1">
    <property type="entry name" value="GLUTATHIONE HYDROLASE PROENZYME"/>
    <property type="match status" value="1"/>
</dbReference>
<keyword evidence="5 9" id="KW-0378">Hydrolase</keyword>
<dbReference type="Gene3D" id="3.60.20.40">
    <property type="match status" value="1"/>
</dbReference>
<dbReference type="SUPFAM" id="SSF56235">
    <property type="entry name" value="N-terminal nucleophile aminohydrolases (Ntn hydrolases)"/>
    <property type="match status" value="1"/>
</dbReference>
<keyword evidence="4 9" id="KW-0808">Transferase</keyword>
<comment type="pathway">
    <text evidence="9">Sulfur metabolism; glutathione metabolism.</text>
</comment>
<dbReference type="PROSITE" id="PS00462">
    <property type="entry name" value="G_GLU_TRANSPEPTIDASE"/>
    <property type="match status" value="1"/>
</dbReference>
<comment type="subunit">
    <text evidence="9">This enzyme consists of two polypeptide chains, which are synthesized in precursor form from a single polypeptide.</text>
</comment>
<organism evidence="12 13">
    <name type="scientific">Methylobacterium longum</name>
    <dbReference type="NCBI Taxonomy" id="767694"/>
    <lineage>
        <taxon>Bacteria</taxon>
        <taxon>Pseudomonadati</taxon>
        <taxon>Pseudomonadota</taxon>
        <taxon>Alphaproteobacteria</taxon>
        <taxon>Hyphomicrobiales</taxon>
        <taxon>Methylobacteriaceae</taxon>
        <taxon>Methylobacterium</taxon>
    </lineage>
</organism>
<evidence type="ECO:0000256" key="1">
    <source>
        <dbReference type="ARBA" id="ARBA00001049"/>
    </source>
</evidence>
<dbReference type="InterPro" id="IPR000101">
    <property type="entry name" value="GGT_peptidase"/>
</dbReference>
<evidence type="ECO:0000313" key="13">
    <source>
        <dbReference type="Proteomes" id="UP001244297"/>
    </source>
</evidence>
<dbReference type="Pfam" id="PF01019">
    <property type="entry name" value="G_glu_transpept"/>
    <property type="match status" value="1"/>
</dbReference>
<keyword evidence="9" id="KW-0317">Glutathione biosynthesis</keyword>
<keyword evidence="13" id="KW-1185">Reference proteome</keyword>
<comment type="catalytic activity">
    <reaction evidence="8 9">
        <text>an N-terminal (5-L-glutamyl)-[peptide] + an alpha-amino acid = 5-L-glutamyl amino acid + an N-terminal L-alpha-aminoacyl-[peptide]</text>
        <dbReference type="Rhea" id="RHEA:23904"/>
        <dbReference type="Rhea" id="RHEA-COMP:9780"/>
        <dbReference type="Rhea" id="RHEA-COMP:9795"/>
        <dbReference type="ChEBI" id="CHEBI:77644"/>
        <dbReference type="ChEBI" id="CHEBI:78597"/>
        <dbReference type="ChEBI" id="CHEBI:78599"/>
        <dbReference type="ChEBI" id="CHEBI:78608"/>
        <dbReference type="EC" id="2.3.2.2"/>
    </reaction>
</comment>
<gene>
    <name evidence="12" type="primary">ggt</name>
    <name evidence="12" type="ORF">QWZ18_22655</name>
</gene>
<evidence type="ECO:0000256" key="9">
    <source>
        <dbReference type="RuleBase" id="RU368036"/>
    </source>
</evidence>
<reference evidence="13" key="1">
    <citation type="journal article" date="2019" name="Int. J. Syst. Evol. Microbiol.">
        <title>The Global Catalogue of Microorganisms (GCM) 10K type strain sequencing project: providing services to taxonomists for standard genome sequencing and annotation.</title>
        <authorList>
            <consortium name="The Broad Institute Genomics Platform"/>
            <consortium name="The Broad Institute Genome Sequencing Center for Infectious Disease"/>
            <person name="Wu L."/>
            <person name="Ma J."/>
        </authorList>
    </citation>
    <scope>NUCLEOTIDE SEQUENCE [LARGE SCALE GENOMIC DNA]</scope>
    <source>
        <strain evidence="13">CECT 7806</strain>
    </source>
</reference>
<evidence type="ECO:0000256" key="11">
    <source>
        <dbReference type="SAM" id="SignalP"/>
    </source>
</evidence>
<dbReference type="InterPro" id="IPR051792">
    <property type="entry name" value="GGT_bact"/>
</dbReference>
<protein>
    <recommendedName>
        <fullName evidence="9">Glutathione hydrolase proenzyme</fullName>
        <ecNumber evidence="9">2.3.2.2</ecNumber>
        <ecNumber evidence="9">3.4.19.13</ecNumber>
    </recommendedName>
    <component>
        <recommendedName>
            <fullName evidence="9">Glutathione hydrolase large chain</fullName>
        </recommendedName>
    </component>
    <component>
        <recommendedName>
            <fullName evidence="9">Glutathione hydrolase small chain</fullName>
        </recommendedName>
    </component>
</protein>
<proteinExistence type="inferred from homology"/>
<evidence type="ECO:0000256" key="2">
    <source>
        <dbReference type="ARBA" id="ARBA00001089"/>
    </source>
</evidence>
<dbReference type="GO" id="GO:0103068">
    <property type="term" value="F:leukotriene C4 gamma-glutamyl transferase activity"/>
    <property type="evidence" value="ECO:0007669"/>
    <property type="project" value="UniProtKB-EC"/>
</dbReference>
<dbReference type="EMBL" id="JAUFPT010000076">
    <property type="protein sequence ID" value="MDN3573409.1"/>
    <property type="molecule type" value="Genomic_DNA"/>
</dbReference>
<dbReference type="EC" id="3.4.19.13" evidence="9"/>
<feature type="chain" id="PRO_5047374104" description="Glutathione hydrolase proenzyme" evidence="11">
    <location>
        <begin position="24"/>
        <end position="593"/>
    </location>
</feature>
<evidence type="ECO:0000256" key="6">
    <source>
        <dbReference type="ARBA" id="ARBA00023145"/>
    </source>
</evidence>
<keyword evidence="11" id="KW-0732">Signal</keyword>
<comment type="PTM">
    <text evidence="9">Cleaved by autocatalysis into a large and a small subunit.</text>
</comment>
<name>A0ABT8AUD0_9HYPH</name>
<feature type="region of interest" description="Disordered" evidence="10">
    <location>
        <begin position="351"/>
        <end position="381"/>
    </location>
</feature>
<sequence length="593" mass="61734">MIAPARALLLAVLLALASPAARAASGPAVEAENGMVVSSQRLASQVGADILRVGGNAVDAAVAVAYAEAVVNPCCGNLGGGGFLVLHSAAGQSRFVNFRETAPAAASRDMYLDAAGTVVKGASLRGWKAAGVPGTVLGLNTALSAYGTLPLAQVMAPAIALARDGFVLTRGDTDILESGTRLFAAQANVARIFLRPDGSPWRPGDRLVQADLARTLQAIADRGADAFYKGAIPDAVEAASRAGGGLLTASDFAAYTVTQSEPLTCRYRGATILSAPPPSSGGTTLCEILGILDGYDLRAAGFNAARSVHLMVEAMRRAYADRNMLLGDPAFVDNPVARLLSPAYAETLRASIRPDRATPSSEIRPDPSLNPEPEARERPETTHISVMDRAGNAVSLTYTINGYFGAGVIAADTGFFLNDEMDDFTVKAGVPNLFGLVQGSKNAIQPGKRPLSSMAPTLVLRDGKVALVAGSPGGSRIITINAQTIINLLDFGMEPQEAVDAPRIHHQWLPDAIYAEPFALSADTKDILRGMGHTIIEQKPWGAQELIAVRAAAPALPEAASSGNDASRTERMRPGLLYGANDNRRPAGAVVGE</sequence>
<comment type="catalytic activity">
    <reaction evidence="1 9">
        <text>an S-substituted glutathione + H2O = an S-substituted L-cysteinylglycine + L-glutamate</text>
        <dbReference type="Rhea" id="RHEA:59468"/>
        <dbReference type="ChEBI" id="CHEBI:15377"/>
        <dbReference type="ChEBI" id="CHEBI:29985"/>
        <dbReference type="ChEBI" id="CHEBI:90779"/>
        <dbReference type="ChEBI" id="CHEBI:143103"/>
        <dbReference type="EC" id="3.4.19.13"/>
    </reaction>
</comment>
<dbReference type="PRINTS" id="PR01210">
    <property type="entry name" value="GGTRANSPTASE"/>
</dbReference>
<dbReference type="EC" id="2.3.2.2" evidence="9"/>
<comment type="similarity">
    <text evidence="3 9">Belongs to the gamma-glutamyltransferase family.</text>
</comment>
<evidence type="ECO:0000313" key="12">
    <source>
        <dbReference type="EMBL" id="MDN3573409.1"/>
    </source>
</evidence>
<comment type="catalytic activity">
    <reaction evidence="2 9">
        <text>glutathione + H2O = L-cysteinylglycine + L-glutamate</text>
        <dbReference type="Rhea" id="RHEA:28807"/>
        <dbReference type="ChEBI" id="CHEBI:15377"/>
        <dbReference type="ChEBI" id="CHEBI:29985"/>
        <dbReference type="ChEBI" id="CHEBI:57925"/>
        <dbReference type="ChEBI" id="CHEBI:61694"/>
        <dbReference type="EC" id="3.4.19.13"/>
    </reaction>
</comment>
<feature type="region of interest" description="Disordered" evidence="10">
    <location>
        <begin position="558"/>
        <end position="593"/>
    </location>
</feature>
<accession>A0ABT8AUD0</accession>
<dbReference type="InterPro" id="IPR043137">
    <property type="entry name" value="GGT_ssub_C"/>
</dbReference>
<dbReference type="RefSeq" id="WP_238290486.1">
    <property type="nucleotide sequence ID" value="NZ_BPQS01000024.1"/>
</dbReference>
<dbReference type="PANTHER" id="PTHR43199">
    <property type="entry name" value="GLUTATHIONE HYDROLASE"/>
    <property type="match status" value="1"/>
</dbReference>